<evidence type="ECO:0000259" key="8">
    <source>
        <dbReference type="PROSITE" id="PS50222"/>
    </source>
</evidence>
<keyword evidence="4 7" id="KW-1133">Transmembrane helix</keyword>
<dbReference type="InterPro" id="IPR027359">
    <property type="entry name" value="Volt_channel_dom_sf"/>
</dbReference>
<dbReference type="InterPro" id="IPR002048">
    <property type="entry name" value="EF_hand_dom"/>
</dbReference>
<dbReference type="InterPro" id="IPR005821">
    <property type="entry name" value="Ion_trans_dom"/>
</dbReference>
<organism evidence="9 10">
    <name type="scientific">Symbiodinium natans</name>
    <dbReference type="NCBI Taxonomy" id="878477"/>
    <lineage>
        <taxon>Eukaryota</taxon>
        <taxon>Sar</taxon>
        <taxon>Alveolata</taxon>
        <taxon>Dinophyceae</taxon>
        <taxon>Suessiales</taxon>
        <taxon>Symbiodiniaceae</taxon>
        <taxon>Symbiodinium</taxon>
    </lineage>
</organism>
<sequence>MAEPMEELELDTITPPQKSGHEKPGRLLRGAPAPAEFEDAMREMLKQMHEDILSKFDLQTELILTALKPSSRSKSRTPTRGSKTDTAVVREVSVAPRQRRSLSFNPTFFHTFDEDEKLRKEAALEESKHHSAHFSSASSSHDKQLNTRCRCLGRLVRSNIFEMFFMCVVVTNCIFIGVEVELNRQPQGNSPVIIQTVQYVYTTLFTLELAFRLGAHGKSFFCSAEWLWNWLDIFIVLTSLWEVTTDAIEGFVSLGNAGDQGNALEGMTGLKAFRVIRITRIAKTVRLLHVFRFILALRMLVTSILSTLKSLVWALVLLLLIVYVFAVLFTQAAEAETSADLDRLYGSLPRTMLSLFMSIAGGISWVELVVPLESLSLAWVLLLLFYICFTYFAVLNVVTAVFCQSAIEGAQNDHAAKVQAVLLDKKNHLDKVRALFSEFGADDGIITFSMFQDKINGQAVKDYFSTLGLDVSDAWSLFKLLDTDGGGAVEVEEFLMGCLRLRGQATAMDVAKLMNDVTWLVKNQGYFQTYVEVELKHLRDDLFGRQSRLEGMSQNESRGSPGSCPGNIGG</sequence>
<dbReference type="Proteomes" id="UP000604046">
    <property type="component" value="Unassembled WGS sequence"/>
</dbReference>
<dbReference type="InterPro" id="IPR043203">
    <property type="entry name" value="VGCC_Ca_Na"/>
</dbReference>
<feature type="compositionally biased region" description="Acidic residues" evidence="6">
    <location>
        <begin position="1"/>
        <end position="10"/>
    </location>
</feature>
<keyword evidence="2 7" id="KW-0812">Transmembrane</keyword>
<dbReference type="EMBL" id="CAJNDS010000224">
    <property type="protein sequence ID" value="CAE7030135.1"/>
    <property type="molecule type" value="Genomic_DNA"/>
</dbReference>
<dbReference type="Gene3D" id="1.10.287.70">
    <property type="match status" value="1"/>
</dbReference>
<dbReference type="InterPro" id="IPR011992">
    <property type="entry name" value="EF-hand-dom_pair"/>
</dbReference>
<evidence type="ECO:0000256" key="1">
    <source>
        <dbReference type="ARBA" id="ARBA00004141"/>
    </source>
</evidence>
<keyword evidence="10" id="KW-1185">Reference proteome</keyword>
<evidence type="ECO:0000313" key="10">
    <source>
        <dbReference type="Proteomes" id="UP000604046"/>
    </source>
</evidence>
<dbReference type="AlphaFoldDB" id="A0A812I9S9"/>
<feature type="transmembrane region" description="Helical" evidence="7">
    <location>
        <begin position="311"/>
        <end position="330"/>
    </location>
</feature>
<dbReference type="PANTHER" id="PTHR10037">
    <property type="entry name" value="VOLTAGE-GATED CATION CHANNEL CALCIUM AND SODIUM"/>
    <property type="match status" value="1"/>
</dbReference>
<feature type="region of interest" description="Disordered" evidence="6">
    <location>
        <begin position="550"/>
        <end position="570"/>
    </location>
</feature>
<evidence type="ECO:0000256" key="3">
    <source>
        <dbReference type="ARBA" id="ARBA00022837"/>
    </source>
</evidence>
<feature type="transmembrane region" description="Helical" evidence="7">
    <location>
        <begin position="351"/>
        <end position="370"/>
    </location>
</feature>
<dbReference type="GO" id="GO:0001518">
    <property type="term" value="C:voltage-gated sodium channel complex"/>
    <property type="evidence" value="ECO:0007669"/>
    <property type="project" value="TreeGrafter"/>
</dbReference>
<dbReference type="PROSITE" id="PS50222">
    <property type="entry name" value="EF_HAND_2"/>
    <property type="match status" value="1"/>
</dbReference>
<feature type="region of interest" description="Disordered" evidence="6">
    <location>
        <begin position="1"/>
        <end position="32"/>
    </location>
</feature>
<feature type="domain" description="EF-hand" evidence="8">
    <location>
        <begin position="469"/>
        <end position="504"/>
    </location>
</feature>
<evidence type="ECO:0000313" key="9">
    <source>
        <dbReference type="EMBL" id="CAE7030135.1"/>
    </source>
</evidence>
<keyword evidence="5 7" id="KW-0472">Membrane</keyword>
<dbReference type="Pfam" id="PF00520">
    <property type="entry name" value="Ion_trans"/>
    <property type="match status" value="1"/>
</dbReference>
<protein>
    <recommendedName>
        <fullName evidence="8">EF-hand domain-containing protein</fullName>
    </recommendedName>
</protein>
<dbReference type="PANTHER" id="PTHR10037:SF62">
    <property type="entry name" value="SODIUM CHANNEL PROTEIN 60E"/>
    <property type="match status" value="1"/>
</dbReference>
<feature type="transmembrane region" description="Helical" evidence="7">
    <location>
        <begin position="160"/>
        <end position="180"/>
    </location>
</feature>
<name>A0A812I9S9_9DINO</name>
<reference evidence="9" key="1">
    <citation type="submission" date="2021-02" db="EMBL/GenBank/DDBJ databases">
        <authorList>
            <person name="Dougan E. K."/>
            <person name="Rhodes N."/>
            <person name="Thang M."/>
            <person name="Chan C."/>
        </authorList>
    </citation>
    <scope>NUCLEOTIDE SEQUENCE</scope>
</reference>
<evidence type="ECO:0000256" key="7">
    <source>
        <dbReference type="SAM" id="Phobius"/>
    </source>
</evidence>
<evidence type="ECO:0000256" key="2">
    <source>
        <dbReference type="ARBA" id="ARBA00022692"/>
    </source>
</evidence>
<dbReference type="InterPro" id="IPR018247">
    <property type="entry name" value="EF_Hand_1_Ca_BS"/>
</dbReference>
<dbReference type="GO" id="GO:0005509">
    <property type="term" value="F:calcium ion binding"/>
    <property type="evidence" value="ECO:0007669"/>
    <property type="project" value="InterPro"/>
</dbReference>
<dbReference type="GO" id="GO:0086010">
    <property type="term" value="P:membrane depolarization during action potential"/>
    <property type="evidence" value="ECO:0007669"/>
    <property type="project" value="TreeGrafter"/>
</dbReference>
<dbReference type="GO" id="GO:0005248">
    <property type="term" value="F:voltage-gated sodium channel activity"/>
    <property type="evidence" value="ECO:0007669"/>
    <property type="project" value="TreeGrafter"/>
</dbReference>
<dbReference type="Gene3D" id="1.10.238.10">
    <property type="entry name" value="EF-hand"/>
    <property type="match status" value="1"/>
</dbReference>
<comment type="caution">
    <text evidence="9">The sequence shown here is derived from an EMBL/GenBank/DDBJ whole genome shotgun (WGS) entry which is preliminary data.</text>
</comment>
<gene>
    <name evidence="9" type="ORF">SNAT2548_LOCUS3658</name>
</gene>
<comment type="subcellular location">
    <subcellularLocation>
        <location evidence="1">Membrane</location>
        <topology evidence="1">Multi-pass membrane protein</topology>
    </subcellularLocation>
</comment>
<dbReference type="SUPFAM" id="SSF81324">
    <property type="entry name" value="Voltage-gated potassium channels"/>
    <property type="match status" value="1"/>
</dbReference>
<dbReference type="Gene3D" id="1.20.120.350">
    <property type="entry name" value="Voltage-gated potassium channels. Chain C"/>
    <property type="match status" value="1"/>
</dbReference>
<keyword evidence="3" id="KW-0106">Calcium</keyword>
<evidence type="ECO:0000256" key="4">
    <source>
        <dbReference type="ARBA" id="ARBA00022989"/>
    </source>
</evidence>
<evidence type="ECO:0000256" key="6">
    <source>
        <dbReference type="SAM" id="MobiDB-lite"/>
    </source>
</evidence>
<dbReference type="OrthoDB" id="416585at2759"/>
<dbReference type="SUPFAM" id="SSF47473">
    <property type="entry name" value="EF-hand"/>
    <property type="match status" value="1"/>
</dbReference>
<evidence type="ECO:0000256" key="5">
    <source>
        <dbReference type="ARBA" id="ARBA00023136"/>
    </source>
</evidence>
<dbReference type="PROSITE" id="PS00018">
    <property type="entry name" value="EF_HAND_1"/>
    <property type="match status" value="1"/>
</dbReference>
<feature type="transmembrane region" description="Helical" evidence="7">
    <location>
        <begin position="376"/>
        <end position="402"/>
    </location>
</feature>
<proteinExistence type="predicted"/>
<accession>A0A812I9S9</accession>